<protein>
    <submittedName>
        <fullName evidence="2">Uncharacterized protein</fullName>
    </submittedName>
</protein>
<dbReference type="Proteomes" id="UP000434172">
    <property type="component" value="Unassembled WGS sequence"/>
</dbReference>
<proteinExistence type="predicted"/>
<feature type="transmembrane region" description="Helical" evidence="1">
    <location>
        <begin position="12"/>
        <end position="36"/>
    </location>
</feature>
<evidence type="ECO:0000313" key="3">
    <source>
        <dbReference type="Proteomes" id="UP000434172"/>
    </source>
</evidence>
<feature type="transmembrane region" description="Helical" evidence="1">
    <location>
        <begin position="42"/>
        <end position="59"/>
    </location>
</feature>
<keyword evidence="3" id="KW-1185">Reference proteome</keyword>
<name>A0A8H3ZDL8_9PEZI</name>
<evidence type="ECO:0000256" key="1">
    <source>
        <dbReference type="SAM" id="Phobius"/>
    </source>
</evidence>
<evidence type="ECO:0000313" key="2">
    <source>
        <dbReference type="EMBL" id="KAF0315639.1"/>
    </source>
</evidence>
<sequence>MDWNAHLEFLRELIISAAILTFGHYTNIIPLTSFLGVSSPNYILPPLSVLIGHLLWHIFAPDARPEDPTEYLILARAYFFNFAILMWALFLFPFLLVALVSAMGLVLPFVVLWAVYRCFRPEPAPEVDEFGWRHDVNTTRLREPYALDEFPEDNVFLRLGFSNE</sequence>
<keyword evidence="1" id="KW-0472">Membrane</keyword>
<keyword evidence="1" id="KW-0812">Transmembrane</keyword>
<accession>A0A8H3ZDL8</accession>
<dbReference type="AlphaFoldDB" id="A0A8H3ZDL8"/>
<reference evidence="2 3" key="1">
    <citation type="submission" date="2019-12" db="EMBL/GenBank/DDBJ databases">
        <title>A genome sequence resource for the geographically widespread anthracnose pathogen Colletotrichum asianum.</title>
        <authorList>
            <person name="Meng Y."/>
        </authorList>
    </citation>
    <scope>NUCLEOTIDE SEQUENCE [LARGE SCALE GENOMIC DNA]</scope>
    <source>
        <strain evidence="2 3">ICMP 18580</strain>
    </source>
</reference>
<feature type="transmembrane region" description="Helical" evidence="1">
    <location>
        <begin position="96"/>
        <end position="116"/>
    </location>
</feature>
<dbReference type="OrthoDB" id="4788883at2759"/>
<feature type="transmembrane region" description="Helical" evidence="1">
    <location>
        <begin position="71"/>
        <end position="90"/>
    </location>
</feature>
<comment type="caution">
    <text evidence="2">The sequence shown here is derived from an EMBL/GenBank/DDBJ whole genome shotgun (WGS) entry which is preliminary data.</text>
</comment>
<organism evidence="2 3">
    <name type="scientific">Colletotrichum asianum</name>
    <dbReference type="NCBI Taxonomy" id="702518"/>
    <lineage>
        <taxon>Eukaryota</taxon>
        <taxon>Fungi</taxon>
        <taxon>Dikarya</taxon>
        <taxon>Ascomycota</taxon>
        <taxon>Pezizomycotina</taxon>
        <taxon>Sordariomycetes</taxon>
        <taxon>Hypocreomycetidae</taxon>
        <taxon>Glomerellales</taxon>
        <taxon>Glomerellaceae</taxon>
        <taxon>Colletotrichum</taxon>
        <taxon>Colletotrichum gloeosporioides species complex</taxon>
    </lineage>
</organism>
<dbReference type="EMBL" id="WOWK01000193">
    <property type="protein sequence ID" value="KAF0315639.1"/>
    <property type="molecule type" value="Genomic_DNA"/>
</dbReference>
<keyword evidence="1" id="KW-1133">Transmembrane helix</keyword>
<gene>
    <name evidence="2" type="ORF">GQ607_017126</name>
</gene>